<comment type="caution">
    <text evidence="2">The sequence shown here is derived from an EMBL/GenBank/DDBJ whole genome shotgun (WGS) entry which is preliminary data.</text>
</comment>
<dbReference type="Pfam" id="PF25250">
    <property type="entry name" value="DUF7852"/>
    <property type="match status" value="1"/>
</dbReference>
<dbReference type="EMBL" id="PDBW01000001">
    <property type="protein sequence ID" value="PFH02573.1"/>
    <property type="molecule type" value="Genomic_DNA"/>
</dbReference>
<protein>
    <recommendedName>
        <fullName evidence="1">DUF7852 domain-containing protein</fullName>
    </recommendedName>
</protein>
<evidence type="ECO:0000313" key="2">
    <source>
        <dbReference type="EMBL" id="PFH02573.1"/>
    </source>
</evidence>
<evidence type="ECO:0000259" key="1">
    <source>
        <dbReference type="Pfam" id="PF25250"/>
    </source>
</evidence>
<accession>A0AB36TFN2</accession>
<name>A0AB36TFN2_ACETH</name>
<reference evidence="2 3" key="1">
    <citation type="submission" date="2017-09" db="EMBL/GenBank/DDBJ databases">
        <title>Evaluation of Pacific Biosciences Sequencing Technology to Finishing C. thermocellum Genome Sequences.</title>
        <authorList>
            <person name="Brown S."/>
        </authorList>
    </citation>
    <scope>NUCLEOTIDE SEQUENCE [LARGE SCALE GENOMIC DNA]</scope>
    <source>
        <strain evidence="2 3">AD2</strain>
    </source>
</reference>
<proteinExistence type="predicted"/>
<gene>
    <name evidence="2" type="ORF">M972_111354</name>
</gene>
<dbReference type="GeneID" id="35803567"/>
<sequence>MNPQRDCKEFKVETRTITEVQSEPIYPTGRCGPVLARIPVVISQSKVHIDIESRVCFDHSVFDIYSHSRNIYLTQCKLLNMGNKRYGKIYLNGYVSENIAYAAYCMKGREYGNKKSTSADMLYKTLKVPFECVAKIEYCTSPVFKTSNGFIPVALPDKENSPEDSYFSGERLFCELDEASICESNVERKKLFSRINAGEDSFDTLTEYLVLSITFTLLQWQQVRIPGYFPNNPHSQI</sequence>
<dbReference type="InterPro" id="IPR057174">
    <property type="entry name" value="DUF7852"/>
</dbReference>
<dbReference type="Proteomes" id="UP000223596">
    <property type="component" value="Unassembled WGS sequence"/>
</dbReference>
<organism evidence="2 3">
    <name type="scientific">Acetivibrio thermocellus AD2</name>
    <dbReference type="NCBI Taxonomy" id="1138384"/>
    <lineage>
        <taxon>Bacteria</taxon>
        <taxon>Bacillati</taxon>
        <taxon>Bacillota</taxon>
        <taxon>Clostridia</taxon>
        <taxon>Eubacteriales</taxon>
        <taxon>Oscillospiraceae</taxon>
        <taxon>Acetivibrio</taxon>
    </lineage>
</organism>
<feature type="domain" description="DUF7852" evidence="1">
    <location>
        <begin position="35"/>
        <end position="111"/>
    </location>
</feature>
<dbReference type="RefSeq" id="WP_003518579.1">
    <property type="nucleotide sequence ID" value="NZ_CP013828.1"/>
</dbReference>
<dbReference type="AlphaFoldDB" id="A0AB36TFN2"/>
<evidence type="ECO:0000313" key="3">
    <source>
        <dbReference type="Proteomes" id="UP000223596"/>
    </source>
</evidence>